<accession>X1NQZ9</accession>
<feature type="non-terminal residue" evidence="1">
    <location>
        <position position="247"/>
    </location>
</feature>
<organism evidence="1">
    <name type="scientific">marine sediment metagenome</name>
    <dbReference type="NCBI Taxonomy" id="412755"/>
    <lineage>
        <taxon>unclassified sequences</taxon>
        <taxon>metagenomes</taxon>
        <taxon>ecological metagenomes</taxon>
    </lineage>
</organism>
<protein>
    <submittedName>
        <fullName evidence="1">Uncharacterized protein</fullName>
    </submittedName>
</protein>
<reference evidence="1" key="1">
    <citation type="journal article" date="2014" name="Front. Microbiol.">
        <title>High frequency of phylogenetically diverse reductive dehalogenase-homologous genes in deep subseafloor sedimentary metagenomes.</title>
        <authorList>
            <person name="Kawai M."/>
            <person name="Futagami T."/>
            <person name="Toyoda A."/>
            <person name="Takaki Y."/>
            <person name="Nishi S."/>
            <person name="Hori S."/>
            <person name="Arai W."/>
            <person name="Tsubouchi T."/>
            <person name="Morono Y."/>
            <person name="Uchiyama I."/>
            <person name="Ito T."/>
            <person name="Fujiyama A."/>
            <person name="Inagaki F."/>
            <person name="Takami H."/>
        </authorList>
    </citation>
    <scope>NUCLEOTIDE SEQUENCE</scope>
    <source>
        <strain evidence="1">Expedition CK06-06</strain>
    </source>
</reference>
<proteinExistence type="predicted"/>
<dbReference type="EMBL" id="BARV01022531">
    <property type="protein sequence ID" value="GAI21094.1"/>
    <property type="molecule type" value="Genomic_DNA"/>
</dbReference>
<dbReference type="AlphaFoldDB" id="X1NQZ9"/>
<name>X1NQZ9_9ZZZZ</name>
<dbReference type="Gene3D" id="2.60.40.3680">
    <property type="match status" value="1"/>
</dbReference>
<gene>
    <name evidence="1" type="ORF">S06H3_37129</name>
</gene>
<sequence>MKKLILWFVPVVLSIAGLIWISNINISADVGVPPSPGGIIIPGDKTTEIEMTREKVVFDIKVEDKDSPFYPFYREVDFETWVEHYAHVTAEFEMTNVSSTDEEMELMFPVPYDFGGNFDYFKPDDKWSPTMNLKVLVNRKEKDFTYNILKLRGLEELGPFYSREDVIGVKFSVKFEANKTTDITIEYDTKPAHDPKSMYRTFIYVMETGSHWKGKIGLGEIIFKFPGDITETAFKSYNNEFEISQKK</sequence>
<comment type="caution">
    <text evidence="1">The sequence shown here is derived from an EMBL/GenBank/DDBJ whole genome shotgun (WGS) entry which is preliminary data.</text>
</comment>
<evidence type="ECO:0000313" key="1">
    <source>
        <dbReference type="EMBL" id="GAI21094.1"/>
    </source>
</evidence>